<feature type="transmembrane region" description="Helical" evidence="5">
    <location>
        <begin position="78"/>
        <end position="97"/>
    </location>
</feature>
<feature type="transmembrane region" description="Helical" evidence="5">
    <location>
        <begin position="120"/>
        <end position="139"/>
    </location>
</feature>
<comment type="subcellular location">
    <subcellularLocation>
        <location evidence="1">Membrane</location>
    </subcellularLocation>
</comment>
<proteinExistence type="predicted"/>
<dbReference type="SUPFAM" id="SSF81321">
    <property type="entry name" value="Family A G protein-coupled receptor-like"/>
    <property type="match status" value="1"/>
</dbReference>
<feature type="transmembrane region" description="Helical" evidence="5">
    <location>
        <begin position="41"/>
        <end position="66"/>
    </location>
</feature>
<evidence type="ECO:0000313" key="8">
    <source>
        <dbReference type="Proteomes" id="UP001152747"/>
    </source>
</evidence>
<dbReference type="Pfam" id="PF10328">
    <property type="entry name" value="7TM_GPCR_Srx"/>
    <property type="match status" value="2"/>
</dbReference>
<dbReference type="PANTHER" id="PTHR23017:SF44">
    <property type="entry name" value="G-PROTEIN COUPLED RECEPTORS FAMILY 1 PROFILE DOMAIN-CONTAINING PROTEIN"/>
    <property type="match status" value="1"/>
</dbReference>
<accession>A0A9P1N839</accession>
<feature type="transmembrane region" description="Helical" evidence="5">
    <location>
        <begin position="174"/>
        <end position="192"/>
    </location>
</feature>
<keyword evidence="2 5" id="KW-0812">Transmembrane</keyword>
<organism evidence="7 8">
    <name type="scientific">Caenorhabditis angaria</name>
    <dbReference type="NCBI Taxonomy" id="860376"/>
    <lineage>
        <taxon>Eukaryota</taxon>
        <taxon>Metazoa</taxon>
        <taxon>Ecdysozoa</taxon>
        <taxon>Nematoda</taxon>
        <taxon>Chromadorea</taxon>
        <taxon>Rhabditida</taxon>
        <taxon>Rhabditina</taxon>
        <taxon>Rhabditomorpha</taxon>
        <taxon>Rhabditoidea</taxon>
        <taxon>Rhabditidae</taxon>
        <taxon>Peloderinae</taxon>
        <taxon>Caenorhabditis</taxon>
    </lineage>
</organism>
<dbReference type="Gene3D" id="1.20.1070.10">
    <property type="entry name" value="Rhodopsin 7-helix transmembrane proteins"/>
    <property type="match status" value="1"/>
</dbReference>
<keyword evidence="3 5" id="KW-1133">Transmembrane helix</keyword>
<evidence type="ECO:0000256" key="3">
    <source>
        <dbReference type="ARBA" id="ARBA00022989"/>
    </source>
</evidence>
<name>A0A9P1N839_9PELO</name>
<dbReference type="OrthoDB" id="5825164at2759"/>
<dbReference type="Proteomes" id="UP001152747">
    <property type="component" value="Unassembled WGS sequence"/>
</dbReference>
<dbReference type="AlphaFoldDB" id="A0A9P1N839"/>
<dbReference type="InterPro" id="IPR017452">
    <property type="entry name" value="GPCR_Rhodpsn_7TM"/>
</dbReference>
<feature type="transmembrane region" description="Helical" evidence="5">
    <location>
        <begin position="7"/>
        <end position="29"/>
    </location>
</feature>
<feature type="transmembrane region" description="Helical" evidence="5">
    <location>
        <begin position="269"/>
        <end position="295"/>
    </location>
</feature>
<keyword evidence="8" id="KW-1185">Reference proteome</keyword>
<dbReference type="InterPro" id="IPR019430">
    <property type="entry name" value="7TM_GPCR_serpentine_rcpt_Srx"/>
</dbReference>
<reference evidence="7" key="1">
    <citation type="submission" date="2022-11" db="EMBL/GenBank/DDBJ databases">
        <authorList>
            <person name="Kikuchi T."/>
        </authorList>
    </citation>
    <scope>NUCLEOTIDE SEQUENCE</scope>
    <source>
        <strain evidence="7">PS1010</strain>
    </source>
</reference>
<keyword evidence="4 5" id="KW-0472">Membrane</keyword>
<dbReference type="EMBL" id="CANHGI010000005">
    <property type="protein sequence ID" value="CAI5451272.1"/>
    <property type="molecule type" value="Genomic_DNA"/>
</dbReference>
<protein>
    <recommendedName>
        <fullName evidence="6">G-protein coupled receptors family 1 profile domain-containing protein</fullName>
    </recommendedName>
</protein>
<feature type="transmembrane region" description="Helical" evidence="5">
    <location>
        <begin position="221"/>
        <end position="240"/>
    </location>
</feature>
<feature type="domain" description="G-protein coupled receptors family 1 profile" evidence="6">
    <location>
        <begin position="21"/>
        <end position="239"/>
    </location>
</feature>
<evidence type="ECO:0000313" key="7">
    <source>
        <dbReference type="EMBL" id="CAI5451272.1"/>
    </source>
</evidence>
<gene>
    <name evidence="7" type="ORF">CAMP_LOCUS13909</name>
</gene>
<evidence type="ECO:0000256" key="5">
    <source>
        <dbReference type="SAM" id="Phobius"/>
    </source>
</evidence>
<evidence type="ECO:0000256" key="2">
    <source>
        <dbReference type="ARBA" id="ARBA00022692"/>
    </source>
</evidence>
<dbReference type="PANTHER" id="PTHR23017">
    <property type="entry name" value="SERPENTINE RECEPTOR, CLASS X"/>
    <property type="match status" value="1"/>
</dbReference>
<feature type="transmembrane region" description="Helical" evidence="5">
    <location>
        <begin position="322"/>
        <end position="340"/>
    </location>
</feature>
<comment type="caution">
    <text evidence="7">The sequence shown here is derived from an EMBL/GenBank/DDBJ whole genome shotgun (WGS) entry which is preliminary data.</text>
</comment>
<dbReference type="PROSITE" id="PS50262">
    <property type="entry name" value="G_PROTEIN_RECEP_F1_2"/>
    <property type="match status" value="1"/>
</dbReference>
<evidence type="ECO:0000256" key="1">
    <source>
        <dbReference type="ARBA" id="ARBA00004370"/>
    </source>
</evidence>
<dbReference type="CDD" id="cd00637">
    <property type="entry name" value="7tm_classA_rhodopsin-like"/>
    <property type="match status" value="1"/>
</dbReference>
<evidence type="ECO:0000259" key="6">
    <source>
        <dbReference type="PROSITE" id="PS50262"/>
    </source>
</evidence>
<evidence type="ECO:0000256" key="4">
    <source>
        <dbReference type="ARBA" id="ARBA00023136"/>
    </source>
</evidence>
<sequence>MLDTRSLGLLLICWSVLGVVFNWSVVFFIKKLPNLNSSFGILTANQAIGDGIHSLFFLIYASPMIFFDNQIMMEYSSVCGFILLFSYDLSIMSHFLISCNRFCAVYFPIKYTIFFDKTKTYYGCLVVLIISILCPTVLYSVSCRFYYKKDLYMFIYSLEPLCQIFSYYIDFVKYMMIVISIVIIDLCTIFKVRSQRNKVARNINTLFIEKRIREMSFLRQTLFQGSIFVTELITYFIICPLTKNDLLRFWCSMFAWVFVHASDGKQNTYIFCCCVALLSLIFVIVIYAVPCVVYYDYNLHMFVYTNTQICQLFSYYLDFGKYITVVISIVIIDFATLYRVKSQQRKITVQLNSLFIEKRIRENSFLRQTIFQGVLFTTELITYFIISPKVKDDTIRLCCTLLAWVTVHASDGAVTLICNIEFRKFIESKIHKILLKMVFPVESTTVMGRVTAVT</sequence>
<dbReference type="GO" id="GO:0016020">
    <property type="term" value="C:membrane"/>
    <property type="evidence" value="ECO:0007669"/>
    <property type="project" value="UniProtKB-SubCell"/>
</dbReference>